<dbReference type="Pfam" id="PF02163">
    <property type="entry name" value="Peptidase_M50"/>
    <property type="match status" value="1"/>
</dbReference>
<dbReference type="GO" id="GO:0006508">
    <property type="term" value="P:proteolysis"/>
    <property type="evidence" value="ECO:0007669"/>
    <property type="project" value="UniProtKB-KW"/>
</dbReference>
<dbReference type="GO" id="GO:0016020">
    <property type="term" value="C:membrane"/>
    <property type="evidence" value="ECO:0007669"/>
    <property type="project" value="UniProtKB-SubCell"/>
</dbReference>
<feature type="domain" description="DUF6576" evidence="14">
    <location>
        <begin position="298"/>
        <end position="334"/>
    </location>
</feature>
<dbReference type="InterPro" id="IPR046483">
    <property type="entry name" value="DUF6576"/>
</dbReference>
<dbReference type="OrthoDB" id="211880at2"/>
<evidence type="ECO:0000256" key="11">
    <source>
        <dbReference type="ARBA" id="ARBA00023136"/>
    </source>
</evidence>
<evidence type="ECO:0000256" key="3">
    <source>
        <dbReference type="ARBA" id="ARBA00007931"/>
    </source>
</evidence>
<dbReference type="GO" id="GO:0046872">
    <property type="term" value="F:metal ion binding"/>
    <property type="evidence" value="ECO:0007669"/>
    <property type="project" value="UniProtKB-KW"/>
</dbReference>
<feature type="transmembrane region" description="Helical" evidence="12">
    <location>
        <begin position="118"/>
        <end position="137"/>
    </location>
</feature>
<dbReference type="Proteomes" id="UP000199518">
    <property type="component" value="Unassembled WGS sequence"/>
</dbReference>
<keyword evidence="16" id="KW-1185">Reference proteome</keyword>
<dbReference type="STRING" id="1576369.SAMN05421753_1176"/>
<evidence type="ECO:0000256" key="10">
    <source>
        <dbReference type="ARBA" id="ARBA00023049"/>
    </source>
</evidence>
<evidence type="ECO:0000256" key="8">
    <source>
        <dbReference type="ARBA" id="ARBA00022833"/>
    </source>
</evidence>
<feature type="transmembrane region" description="Helical" evidence="12">
    <location>
        <begin position="157"/>
        <end position="180"/>
    </location>
</feature>
<keyword evidence="11 12" id="KW-0472">Membrane</keyword>
<dbReference type="PANTHER" id="PTHR39188">
    <property type="entry name" value="MEMBRANE-ASSOCIATED ZINC METALLOPROTEASE M50B"/>
    <property type="match status" value="1"/>
</dbReference>
<dbReference type="AlphaFoldDB" id="A0A1I3PQ71"/>
<dbReference type="InterPro" id="IPR008915">
    <property type="entry name" value="Peptidase_M50"/>
</dbReference>
<dbReference type="Pfam" id="PF20216">
    <property type="entry name" value="DUF6576"/>
    <property type="match status" value="1"/>
</dbReference>
<sequence length="342" mass="38791">MRWFPLRDPPVSMDIRQNPLWLSLPLGRHFRTDVRISLWFPIVALIFCGQLGFRLGLIVTGILFASILLHEFAHVFAARRTGGSGSEILIWPLGGLAFVSPAPNFYSEFWTVAAGPIVNLMICLLCVPAIATAHLFHQALSLLTLPAVDLVNNMPQALLLLTFSLNLKLLVLNLLPIYPLDGGQMAFNAAKLTWDRQTARIGTLWVGMILSIIITMVGWYLESSSLIFLGSVLMMLGTYEHLAAQMARPFDDSFMGYDFSQGYTSLEGRDDREVRQPGPIERWRRQRAQRKREKELLQKLETERRVDELLDKVHQHGMTSLTDAERRFLQRASGRYRSPGKE</sequence>
<dbReference type="PANTHER" id="PTHR39188:SF3">
    <property type="entry name" value="STAGE IV SPORULATION PROTEIN FB"/>
    <property type="match status" value="1"/>
</dbReference>
<organism evidence="15 16">
    <name type="scientific">Planctomicrobium piriforme</name>
    <dbReference type="NCBI Taxonomy" id="1576369"/>
    <lineage>
        <taxon>Bacteria</taxon>
        <taxon>Pseudomonadati</taxon>
        <taxon>Planctomycetota</taxon>
        <taxon>Planctomycetia</taxon>
        <taxon>Planctomycetales</taxon>
        <taxon>Planctomycetaceae</taxon>
        <taxon>Planctomicrobium</taxon>
    </lineage>
</organism>
<dbReference type="EMBL" id="FOQD01000017">
    <property type="protein sequence ID" value="SFJ23944.1"/>
    <property type="molecule type" value="Genomic_DNA"/>
</dbReference>
<evidence type="ECO:0000256" key="7">
    <source>
        <dbReference type="ARBA" id="ARBA00022801"/>
    </source>
</evidence>
<name>A0A1I3PQ71_9PLAN</name>
<accession>A0A1I3PQ71</accession>
<keyword evidence="9 12" id="KW-1133">Transmembrane helix</keyword>
<feature type="transmembrane region" description="Helical" evidence="12">
    <location>
        <begin position="38"/>
        <end position="68"/>
    </location>
</feature>
<evidence type="ECO:0000256" key="9">
    <source>
        <dbReference type="ARBA" id="ARBA00022989"/>
    </source>
</evidence>
<gene>
    <name evidence="15" type="ORF">SAMN05421753_1176</name>
</gene>
<keyword evidence="10" id="KW-0482">Metalloprotease</keyword>
<evidence type="ECO:0000313" key="15">
    <source>
        <dbReference type="EMBL" id="SFJ23944.1"/>
    </source>
</evidence>
<protein>
    <submittedName>
        <fullName evidence="15">Zn-dependent protease (Includes SpoIVFB)</fullName>
    </submittedName>
</protein>
<dbReference type="GO" id="GO:0008237">
    <property type="term" value="F:metallopeptidase activity"/>
    <property type="evidence" value="ECO:0007669"/>
    <property type="project" value="UniProtKB-KW"/>
</dbReference>
<evidence type="ECO:0000256" key="4">
    <source>
        <dbReference type="ARBA" id="ARBA00022670"/>
    </source>
</evidence>
<feature type="domain" description="Peptidase M50" evidence="13">
    <location>
        <begin position="62"/>
        <end position="204"/>
    </location>
</feature>
<evidence type="ECO:0000313" key="16">
    <source>
        <dbReference type="Proteomes" id="UP000199518"/>
    </source>
</evidence>
<dbReference type="RefSeq" id="WP_092054267.1">
    <property type="nucleotide sequence ID" value="NZ_FOQD01000017.1"/>
</dbReference>
<evidence type="ECO:0000256" key="1">
    <source>
        <dbReference type="ARBA" id="ARBA00001947"/>
    </source>
</evidence>
<evidence type="ECO:0000256" key="5">
    <source>
        <dbReference type="ARBA" id="ARBA00022692"/>
    </source>
</evidence>
<comment type="cofactor">
    <cofactor evidence="1">
        <name>Zn(2+)</name>
        <dbReference type="ChEBI" id="CHEBI:29105"/>
    </cofactor>
</comment>
<proteinExistence type="inferred from homology"/>
<keyword evidence="8" id="KW-0862">Zinc</keyword>
<keyword evidence="6" id="KW-0479">Metal-binding</keyword>
<evidence type="ECO:0000256" key="12">
    <source>
        <dbReference type="SAM" id="Phobius"/>
    </source>
</evidence>
<keyword evidence="4 15" id="KW-0645">Protease</keyword>
<evidence type="ECO:0000259" key="13">
    <source>
        <dbReference type="Pfam" id="PF02163"/>
    </source>
</evidence>
<comment type="similarity">
    <text evidence="3">Belongs to the peptidase M50B family.</text>
</comment>
<comment type="subcellular location">
    <subcellularLocation>
        <location evidence="2">Membrane</location>
        <topology evidence="2">Multi-pass membrane protein</topology>
    </subcellularLocation>
</comment>
<evidence type="ECO:0000256" key="6">
    <source>
        <dbReference type="ARBA" id="ARBA00022723"/>
    </source>
</evidence>
<evidence type="ECO:0000259" key="14">
    <source>
        <dbReference type="Pfam" id="PF20216"/>
    </source>
</evidence>
<feature type="transmembrane region" description="Helical" evidence="12">
    <location>
        <begin position="201"/>
        <end position="220"/>
    </location>
</feature>
<keyword evidence="7" id="KW-0378">Hydrolase</keyword>
<evidence type="ECO:0000256" key="2">
    <source>
        <dbReference type="ARBA" id="ARBA00004141"/>
    </source>
</evidence>
<keyword evidence="5 12" id="KW-0812">Transmembrane</keyword>
<feature type="transmembrane region" description="Helical" evidence="12">
    <location>
        <begin position="88"/>
        <end position="106"/>
    </location>
</feature>
<reference evidence="16" key="1">
    <citation type="submission" date="2016-10" db="EMBL/GenBank/DDBJ databases">
        <authorList>
            <person name="Varghese N."/>
            <person name="Submissions S."/>
        </authorList>
    </citation>
    <scope>NUCLEOTIDE SEQUENCE [LARGE SCALE GENOMIC DNA]</scope>
    <source>
        <strain evidence="16">DSM 26348</strain>
    </source>
</reference>